<name>A0AAV3T3D8_9EURY</name>
<organism evidence="2 3">
    <name type="scientific">Salarchaeum japonicum</name>
    <dbReference type="NCBI Taxonomy" id="555573"/>
    <lineage>
        <taxon>Archaea</taxon>
        <taxon>Methanobacteriati</taxon>
        <taxon>Methanobacteriota</taxon>
        <taxon>Stenosarchaea group</taxon>
        <taxon>Halobacteria</taxon>
        <taxon>Halobacteriales</taxon>
        <taxon>Halobacteriaceae</taxon>
    </lineage>
</organism>
<evidence type="ECO:0000313" key="2">
    <source>
        <dbReference type="EMBL" id="GAA0659700.1"/>
    </source>
</evidence>
<feature type="compositionally biased region" description="Basic and acidic residues" evidence="1">
    <location>
        <begin position="92"/>
        <end position="107"/>
    </location>
</feature>
<dbReference type="Proteomes" id="UP001500194">
    <property type="component" value="Unassembled WGS sequence"/>
</dbReference>
<dbReference type="AlphaFoldDB" id="A0AAV3T3D8"/>
<accession>A0AAV3T3D8</accession>
<keyword evidence="3" id="KW-1185">Reference proteome</keyword>
<comment type="caution">
    <text evidence="2">The sequence shown here is derived from an EMBL/GenBank/DDBJ whole genome shotgun (WGS) entry which is preliminary data.</text>
</comment>
<reference evidence="2 3" key="1">
    <citation type="journal article" date="2019" name="Int. J. Syst. Evol. Microbiol.">
        <title>The Global Catalogue of Microorganisms (GCM) 10K type strain sequencing project: providing services to taxonomists for standard genome sequencing and annotation.</title>
        <authorList>
            <consortium name="The Broad Institute Genomics Platform"/>
            <consortium name="The Broad Institute Genome Sequencing Center for Infectious Disease"/>
            <person name="Wu L."/>
            <person name="Ma J."/>
        </authorList>
    </citation>
    <scope>NUCLEOTIDE SEQUENCE [LARGE SCALE GENOMIC DNA]</scope>
    <source>
        <strain evidence="2 3">JCM 16327</strain>
    </source>
</reference>
<protein>
    <submittedName>
        <fullName evidence="2">Uncharacterized protein</fullName>
    </submittedName>
</protein>
<dbReference type="EMBL" id="BAAADU010000002">
    <property type="protein sequence ID" value="GAA0659700.1"/>
    <property type="molecule type" value="Genomic_DNA"/>
</dbReference>
<dbReference type="RefSeq" id="WP_227262161.1">
    <property type="nucleotide sequence ID" value="NZ_BAAADU010000002.1"/>
</dbReference>
<evidence type="ECO:0000256" key="1">
    <source>
        <dbReference type="SAM" id="MobiDB-lite"/>
    </source>
</evidence>
<gene>
    <name evidence="2" type="ORF">GCM10009019_25360</name>
</gene>
<proteinExistence type="predicted"/>
<feature type="region of interest" description="Disordered" evidence="1">
    <location>
        <begin position="92"/>
        <end position="115"/>
    </location>
</feature>
<dbReference type="GeneID" id="68572778"/>
<evidence type="ECO:0000313" key="3">
    <source>
        <dbReference type="Proteomes" id="UP001500194"/>
    </source>
</evidence>
<sequence length="115" mass="13222">MDDDLGTARIVYDDPEEGTVTRELQNEHIAYFQDHWILKIGEDDGKDVVRRIPVERVHYVERTVETFEDEVSTLKSQVESFADDVRTTIFGGRDRTTDSGDVTRIDVESGDETDR</sequence>